<comment type="caution">
    <text evidence="1">The sequence shown here is derived from an EMBL/GenBank/DDBJ whole genome shotgun (WGS) entry which is preliminary data.</text>
</comment>
<accession>A0A0R1P4J9</accession>
<dbReference type="RefSeq" id="WP_057751015.1">
    <property type="nucleotide sequence ID" value="NZ_AZER01000016.1"/>
</dbReference>
<sequence length="168" mass="19182">MITRSDLQLIESELIAMADQYLSVLARETQLSLTDLEDVHQGNTFVTALSYSGLQRIQSYFRDNPPFDTSTGETLADLEQLRLQHPYRRIMEDLQTVIHQYNLYNDDEINAFSPIWIERNPEMAPGEGYRAIVRYFLPQIGGRPTGEVTLQPALVGDVLEEMDIMTIG</sequence>
<organism evidence="1 2">
    <name type="scientific">Limosilactobacillus frumenti DSM 13145</name>
    <dbReference type="NCBI Taxonomy" id="1423746"/>
    <lineage>
        <taxon>Bacteria</taxon>
        <taxon>Bacillati</taxon>
        <taxon>Bacillota</taxon>
        <taxon>Bacilli</taxon>
        <taxon>Lactobacillales</taxon>
        <taxon>Lactobacillaceae</taxon>
        <taxon>Limosilactobacillus</taxon>
    </lineage>
</organism>
<reference evidence="1 2" key="1">
    <citation type="journal article" date="2015" name="Genome Announc.">
        <title>Expanding the biotechnology potential of lactobacilli through comparative genomics of 213 strains and associated genera.</title>
        <authorList>
            <person name="Sun Z."/>
            <person name="Harris H.M."/>
            <person name="McCann A."/>
            <person name="Guo C."/>
            <person name="Argimon S."/>
            <person name="Zhang W."/>
            <person name="Yang X."/>
            <person name="Jeffery I.B."/>
            <person name="Cooney J.C."/>
            <person name="Kagawa T.F."/>
            <person name="Liu W."/>
            <person name="Song Y."/>
            <person name="Salvetti E."/>
            <person name="Wrobel A."/>
            <person name="Rasinkangas P."/>
            <person name="Parkhill J."/>
            <person name="Rea M.C."/>
            <person name="O'Sullivan O."/>
            <person name="Ritari J."/>
            <person name="Douillard F.P."/>
            <person name="Paul Ross R."/>
            <person name="Yang R."/>
            <person name="Briner A.E."/>
            <person name="Felis G.E."/>
            <person name="de Vos W.M."/>
            <person name="Barrangou R."/>
            <person name="Klaenhammer T.R."/>
            <person name="Caufield P.W."/>
            <person name="Cui Y."/>
            <person name="Zhang H."/>
            <person name="O'Toole P.W."/>
        </authorList>
    </citation>
    <scope>NUCLEOTIDE SEQUENCE [LARGE SCALE GENOMIC DNA]</scope>
    <source>
        <strain evidence="1 2">DSM 13145</strain>
    </source>
</reference>
<dbReference type="EMBL" id="AZER01000016">
    <property type="protein sequence ID" value="KRL27231.1"/>
    <property type="molecule type" value="Genomic_DNA"/>
</dbReference>
<dbReference type="Proteomes" id="UP000051445">
    <property type="component" value="Unassembled WGS sequence"/>
</dbReference>
<name>A0A0R1P4J9_9LACO</name>
<protein>
    <submittedName>
        <fullName evidence="1">Uncharacterized protein</fullName>
    </submittedName>
</protein>
<evidence type="ECO:0000313" key="2">
    <source>
        <dbReference type="Proteomes" id="UP000051445"/>
    </source>
</evidence>
<dbReference type="OrthoDB" id="2307912at2"/>
<dbReference type="PATRIC" id="fig|1423746.3.peg.999"/>
<proteinExistence type="predicted"/>
<dbReference type="AlphaFoldDB" id="A0A0R1P4J9"/>
<evidence type="ECO:0000313" key="1">
    <source>
        <dbReference type="EMBL" id="KRL27231.1"/>
    </source>
</evidence>
<gene>
    <name evidence="1" type="ORF">FD27_GL000985</name>
</gene>
<keyword evidence="2" id="KW-1185">Reference proteome</keyword>